<gene>
    <name evidence="1" type="ORF">ElyMa_005161100</name>
</gene>
<evidence type="ECO:0000313" key="2">
    <source>
        <dbReference type="Proteomes" id="UP000762676"/>
    </source>
</evidence>
<evidence type="ECO:0000313" key="1">
    <source>
        <dbReference type="EMBL" id="GFS24593.1"/>
    </source>
</evidence>
<sequence>MIREDEERQFLAAGSALDGRVLRAIIITTELSPPLQSTAHTPKLGINGPIRSLCQPSEMMICQPEFPISGHKHFKLIHTRTDFVALNAQTLRWFILKAEHSVKYTDKLACFAATGSLHQSGRLVTPAPMQKHLLDCYLAECGAF</sequence>
<comment type="caution">
    <text evidence="1">The sequence shown here is derived from an EMBL/GenBank/DDBJ whole genome shotgun (WGS) entry which is preliminary data.</text>
</comment>
<organism evidence="1 2">
    <name type="scientific">Elysia marginata</name>
    <dbReference type="NCBI Taxonomy" id="1093978"/>
    <lineage>
        <taxon>Eukaryota</taxon>
        <taxon>Metazoa</taxon>
        <taxon>Spiralia</taxon>
        <taxon>Lophotrochozoa</taxon>
        <taxon>Mollusca</taxon>
        <taxon>Gastropoda</taxon>
        <taxon>Heterobranchia</taxon>
        <taxon>Euthyneura</taxon>
        <taxon>Panpulmonata</taxon>
        <taxon>Sacoglossa</taxon>
        <taxon>Placobranchoidea</taxon>
        <taxon>Plakobranchidae</taxon>
        <taxon>Elysia</taxon>
    </lineage>
</organism>
<dbReference type="EMBL" id="BMAT01010347">
    <property type="protein sequence ID" value="GFS24593.1"/>
    <property type="molecule type" value="Genomic_DNA"/>
</dbReference>
<proteinExistence type="predicted"/>
<name>A0AAV4JSA6_9GAST</name>
<protein>
    <submittedName>
        <fullName evidence="1">Uncharacterized protein</fullName>
    </submittedName>
</protein>
<keyword evidence="2" id="KW-1185">Reference proteome</keyword>
<dbReference type="AlphaFoldDB" id="A0AAV4JSA6"/>
<dbReference type="Proteomes" id="UP000762676">
    <property type="component" value="Unassembled WGS sequence"/>
</dbReference>
<reference evidence="1 2" key="1">
    <citation type="journal article" date="2021" name="Elife">
        <title>Chloroplast acquisition without the gene transfer in kleptoplastic sea slugs, Plakobranchus ocellatus.</title>
        <authorList>
            <person name="Maeda T."/>
            <person name="Takahashi S."/>
            <person name="Yoshida T."/>
            <person name="Shimamura S."/>
            <person name="Takaki Y."/>
            <person name="Nagai Y."/>
            <person name="Toyoda A."/>
            <person name="Suzuki Y."/>
            <person name="Arimoto A."/>
            <person name="Ishii H."/>
            <person name="Satoh N."/>
            <person name="Nishiyama T."/>
            <person name="Hasebe M."/>
            <person name="Maruyama T."/>
            <person name="Minagawa J."/>
            <person name="Obokata J."/>
            <person name="Shigenobu S."/>
        </authorList>
    </citation>
    <scope>NUCLEOTIDE SEQUENCE [LARGE SCALE GENOMIC DNA]</scope>
</reference>
<accession>A0AAV4JSA6</accession>